<dbReference type="Pfam" id="PF01850">
    <property type="entry name" value="PIN"/>
    <property type="match status" value="1"/>
</dbReference>
<dbReference type="CDD" id="cd09872">
    <property type="entry name" value="PIN_Sll0205-like"/>
    <property type="match status" value="1"/>
</dbReference>
<dbReference type="STRING" id="1194083.BN12_2620012"/>
<reference evidence="6 7" key="1">
    <citation type="journal article" date="2013" name="ISME J.">
        <title>A metabolic model for members of the genus Tetrasphaera involved in enhanced biological phosphorus removal.</title>
        <authorList>
            <person name="Kristiansen R."/>
            <person name="Nguyen H.T.T."/>
            <person name="Saunders A.M."/>
            <person name="Nielsen J.L."/>
            <person name="Wimmer R."/>
            <person name="Le V.Q."/>
            <person name="McIlroy S.J."/>
            <person name="Petrovski S."/>
            <person name="Seviour R.J."/>
            <person name="Calteau A."/>
            <person name="Nielsen K.L."/>
            <person name="Nielsen P.H."/>
        </authorList>
    </citation>
    <scope>NUCLEOTIDE SEQUENCE [LARGE SCALE GENOMIC DNA]</scope>
    <source>
        <strain evidence="6 7">T1-X7</strain>
    </source>
</reference>
<dbReference type="InterPro" id="IPR052919">
    <property type="entry name" value="TA_system_RNase"/>
</dbReference>
<feature type="domain" description="PIN" evidence="5">
    <location>
        <begin position="3"/>
        <end position="114"/>
    </location>
</feature>
<dbReference type="PANTHER" id="PTHR36173">
    <property type="entry name" value="RIBONUCLEASE VAPC16-RELATED"/>
    <property type="match status" value="1"/>
</dbReference>
<dbReference type="EMBL" id="CAJB01000182">
    <property type="protein sequence ID" value="CCH78197.1"/>
    <property type="molecule type" value="Genomic_DNA"/>
</dbReference>
<evidence type="ECO:0000256" key="4">
    <source>
        <dbReference type="ARBA" id="ARBA00022842"/>
    </source>
</evidence>
<name>A0A077LZ88_9MICO</name>
<sequence>MLLLDSQALLWLLDDNPRLGAHARHAIATAQGVHVSAATVWELTIKTMLGKLSVPADLTTRLPEQGLELLSITAEHAEAIRAFPELSRHDPFDRLIVAQASCTGLRLLTADRVLLDLHRDFILDASR</sequence>
<proteinExistence type="predicted"/>
<dbReference type="GO" id="GO:0004518">
    <property type="term" value="F:nuclease activity"/>
    <property type="evidence" value="ECO:0007669"/>
    <property type="project" value="UniProtKB-KW"/>
</dbReference>
<dbReference type="Gene3D" id="3.40.50.1010">
    <property type="entry name" value="5'-nuclease"/>
    <property type="match status" value="1"/>
</dbReference>
<dbReference type="Proteomes" id="UP000035721">
    <property type="component" value="Unassembled WGS sequence"/>
</dbReference>
<dbReference type="InterPro" id="IPR029060">
    <property type="entry name" value="PIN-like_dom_sf"/>
</dbReference>
<keyword evidence="4" id="KW-0460">Magnesium</keyword>
<dbReference type="GO" id="GO:0046872">
    <property type="term" value="F:metal ion binding"/>
    <property type="evidence" value="ECO:0007669"/>
    <property type="project" value="UniProtKB-KW"/>
</dbReference>
<evidence type="ECO:0000256" key="1">
    <source>
        <dbReference type="ARBA" id="ARBA00022722"/>
    </source>
</evidence>
<dbReference type="PANTHER" id="PTHR36173:SF2">
    <property type="entry name" value="RIBONUCLEASE VAPC16"/>
    <property type="match status" value="1"/>
</dbReference>
<evidence type="ECO:0000256" key="2">
    <source>
        <dbReference type="ARBA" id="ARBA00022723"/>
    </source>
</evidence>
<evidence type="ECO:0000313" key="6">
    <source>
        <dbReference type="EMBL" id="CCH78197.1"/>
    </source>
</evidence>
<evidence type="ECO:0000313" key="7">
    <source>
        <dbReference type="Proteomes" id="UP000035721"/>
    </source>
</evidence>
<dbReference type="InterPro" id="IPR002716">
    <property type="entry name" value="PIN_dom"/>
</dbReference>
<dbReference type="AlphaFoldDB" id="A0A077LZ88"/>
<protein>
    <recommendedName>
        <fullName evidence="5">PIN domain-containing protein</fullName>
    </recommendedName>
</protein>
<evidence type="ECO:0000259" key="5">
    <source>
        <dbReference type="Pfam" id="PF01850"/>
    </source>
</evidence>
<keyword evidence="1" id="KW-0540">Nuclease</keyword>
<evidence type="ECO:0000256" key="3">
    <source>
        <dbReference type="ARBA" id="ARBA00022801"/>
    </source>
</evidence>
<dbReference type="OrthoDB" id="9798990at2"/>
<keyword evidence="2" id="KW-0479">Metal-binding</keyword>
<dbReference type="InterPro" id="IPR041705">
    <property type="entry name" value="PIN_Sll0205"/>
</dbReference>
<accession>A0A077LZ88</accession>
<dbReference type="SUPFAM" id="SSF88723">
    <property type="entry name" value="PIN domain-like"/>
    <property type="match status" value="1"/>
</dbReference>
<keyword evidence="3" id="KW-0378">Hydrolase</keyword>
<organism evidence="6 7">
    <name type="scientific">Nostocoides japonicum T1-X7</name>
    <dbReference type="NCBI Taxonomy" id="1194083"/>
    <lineage>
        <taxon>Bacteria</taxon>
        <taxon>Bacillati</taxon>
        <taxon>Actinomycetota</taxon>
        <taxon>Actinomycetes</taxon>
        <taxon>Micrococcales</taxon>
        <taxon>Intrasporangiaceae</taxon>
        <taxon>Nostocoides</taxon>
    </lineage>
</organism>
<dbReference type="RefSeq" id="WP_048555163.1">
    <property type="nucleotide sequence ID" value="NZ_HF570958.1"/>
</dbReference>
<comment type="caution">
    <text evidence="6">The sequence shown here is derived from an EMBL/GenBank/DDBJ whole genome shotgun (WGS) entry which is preliminary data.</text>
</comment>
<dbReference type="GO" id="GO:0016787">
    <property type="term" value="F:hydrolase activity"/>
    <property type="evidence" value="ECO:0007669"/>
    <property type="project" value="UniProtKB-KW"/>
</dbReference>
<gene>
    <name evidence="6" type="ORF">BN12_2620012</name>
</gene>
<keyword evidence="7" id="KW-1185">Reference proteome</keyword>